<protein>
    <submittedName>
        <fullName evidence="8">MFS transporter</fullName>
    </submittedName>
</protein>
<sequence length="429" mass="42714">MRNEADAQDSRAADRPADRAEGRRGDRAEGRSGARAGATVTTMAAPDRGPAPAPPRRARVAVCAVFFLTGAAFATWAARVPAVREGLGLSAGQLAVALIGLSGGAFLGLPLVGGLVARHGSRPVLCTGMAAYLVALAGLAFAPNLPLLTLTLAVFACSNTAVDVAMNTQGVMVERAYGRAVLGGFHAMFSLGGITGALAGSLAAAKGVGVTAHFTATALVLCVAAGVAALALLPDERAAEEDPGPLFALPSGALWVPGLVAFCALMGEGVMNDWGAVYLHDVTGASPGAAGAGFAVFSAGMVIGRLSSDRIRARTGTVRFTLGCALVAAFGGAVSVSVPVPGAGFAGYALLGLGMASVIPVVFSHAAQVGPERPGPAIAAVSAVGYVGFLAGPPLIGGIAEAAHLRVAMLVLPALMVTMALLAPRLRRV</sequence>
<feature type="transmembrane region" description="Helical" evidence="6">
    <location>
        <begin position="345"/>
        <end position="363"/>
    </location>
</feature>
<evidence type="ECO:0000256" key="2">
    <source>
        <dbReference type="ARBA" id="ARBA00022692"/>
    </source>
</evidence>
<dbReference type="CDD" id="cd17393">
    <property type="entry name" value="MFS_MosC_like"/>
    <property type="match status" value="1"/>
</dbReference>
<accession>A0ABN1UUB7</accession>
<reference evidence="8 9" key="1">
    <citation type="journal article" date="2019" name="Int. J. Syst. Evol. Microbiol.">
        <title>The Global Catalogue of Microorganisms (GCM) 10K type strain sequencing project: providing services to taxonomists for standard genome sequencing and annotation.</title>
        <authorList>
            <consortium name="The Broad Institute Genomics Platform"/>
            <consortium name="The Broad Institute Genome Sequencing Center for Infectious Disease"/>
            <person name="Wu L."/>
            <person name="Ma J."/>
        </authorList>
    </citation>
    <scope>NUCLEOTIDE SEQUENCE [LARGE SCALE GENOMIC DNA]</scope>
    <source>
        <strain evidence="8 9">JCM 12696</strain>
    </source>
</reference>
<organism evidence="8 9">
    <name type="scientific">Streptomyces hebeiensis</name>
    <dbReference type="NCBI Taxonomy" id="229486"/>
    <lineage>
        <taxon>Bacteria</taxon>
        <taxon>Bacillati</taxon>
        <taxon>Actinomycetota</taxon>
        <taxon>Actinomycetes</taxon>
        <taxon>Kitasatosporales</taxon>
        <taxon>Streptomycetaceae</taxon>
        <taxon>Streptomyces</taxon>
    </lineage>
</organism>
<dbReference type="PANTHER" id="PTHR23514:SF13">
    <property type="entry name" value="INNER MEMBRANE PROTEIN YBJJ"/>
    <property type="match status" value="1"/>
</dbReference>
<feature type="transmembrane region" description="Helical" evidence="6">
    <location>
        <begin position="180"/>
        <end position="204"/>
    </location>
</feature>
<evidence type="ECO:0000256" key="4">
    <source>
        <dbReference type="ARBA" id="ARBA00023136"/>
    </source>
</evidence>
<evidence type="ECO:0000256" key="5">
    <source>
        <dbReference type="SAM" id="MobiDB-lite"/>
    </source>
</evidence>
<feature type="transmembrane region" description="Helical" evidence="6">
    <location>
        <begin position="287"/>
        <end position="306"/>
    </location>
</feature>
<feature type="transmembrane region" description="Helical" evidence="6">
    <location>
        <begin position="124"/>
        <end position="142"/>
    </location>
</feature>
<dbReference type="PROSITE" id="PS50850">
    <property type="entry name" value="MFS"/>
    <property type="match status" value="1"/>
</dbReference>
<dbReference type="PANTHER" id="PTHR23514">
    <property type="entry name" value="BYPASS OF STOP CODON PROTEIN 6"/>
    <property type="match status" value="1"/>
</dbReference>
<dbReference type="Pfam" id="PF07690">
    <property type="entry name" value="MFS_1"/>
    <property type="match status" value="1"/>
</dbReference>
<dbReference type="InterPro" id="IPR051788">
    <property type="entry name" value="MFS_Transporter"/>
</dbReference>
<feature type="transmembrane region" description="Helical" evidence="6">
    <location>
        <begin position="148"/>
        <end position="168"/>
    </location>
</feature>
<keyword evidence="3 6" id="KW-1133">Transmembrane helix</keyword>
<feature type="transmembrane region" description="Helical" evidence="6">
    <location>
        <begin position="245"/>
        <end position="267"/>
    </location>
</feature>
<feature type="region of interest" description="Disordered" evidence="5">
    <location>
        <begin position="1"/>
        <end position="53"/>
    </location>
</feature>
<dbReference type="Gene3D" id="1.20.1250.20">
    <property type="entry name" value="MFS general substrate transporter like domains"/>
    <property type="match status" value="2"/>
</dbReference>
<dbReference type="InterPro" id="IPR011701">
    <property type="entry name" value="MFS"/>
</dbReference>
<feature type="domain" description="Major facilitator superfamily (MFS) profile" evidence="7">
    <location>
        <begin position="253"/>
        <end position="429"/>
    </location>
</feature>
<evidence type="ECO:0000313" key="9">
    <source>
        <dbReference type="Proteomes" id="UP001501371"/>
    </source>
</evidence>
<dbReference type="SUPFAM" id="SSF103473">
    <property type="entry name" value="MFS general substrate transporter"/>
    <property type="match status" value="1"/>
</dbReference>
<feature type="transmembrane region" description="Helical" evidence="6">
    <location>
        <begin position="402"/>
        <end position="423"/>
    </location>
</feature>
<dbReference type="InterPro" id="IPR036259">
    <property type="entry name" value="MFS_trans_sf"/>
</dbReference>
<feature type="compositionally biased region" description="Low complexity" evidence="5">
    <location>
        <begin position="33"/>
        <end position="48"/>
    </location>
</feature>
<gene>
    <name evidence="8" type="ORF">GCM10009654_27740</name>
</gene>
<evidence type="ECO:0000256" key="3">
    <source>
        <dbReference type="ARBA" id="ARBA00022989"/>
    </source>
</evidence>
<dbReference type="Proteomes" id="UP001501371">
    <property type="component" value="Unassembled WGS sequence"/>
</dbReference>
<feature type="transmembrane region" description="Helical" evidence="6">
    <location>
        <begin position="210"/>
        <end position="233"/>
    </location>
</feature>
<proteinExistence type="predicted"/>
<evidence type="ECO:0000256" key="6">
    <source>
        <dbReference type="SAM" id="Phobius"/>
    </source>
</evidence>
<feature type="compositionally biased region" description="Basic and acidic residues" evidence="5">
    <location>
        <begin position="1"/>
        <end position="32"/>
    </location>
</feature>
<feature type="transmembrane region" description="Helical" evidence="6">
    <location>
        <begin position="90"/>
        <end position="112"/>
    </location>
</feature>
<dbReference type="EMBL" id="BAAAKV010000021">
    <property type="protein sequence ID" value="GAA1168936.1"/>
    <property type="molecule type" value="Genomic_DNA"/>
</dbReference>
<feature type="transmembrane region" description="Helical" evidence="6">
    <location>
        <begin position="318"/>
        <end position="339"/>
    </location>
</feature>
<comment type="caution">
    <text evidence="8">The sequence shown here is derived from an EMBL/GenBank/DDBJ whole genome shotgun (WGS) entry which is preliminary data.</text>
</comment>
<keyword evidence="9" id="KW-1185">Reference proteome</keyword>
<evidence type="ECO:0000313" key="8">
    <source>
        <dbReference type="EMBL" id="GAA1168936.1"/>
    </source>
</evidence>
<evidence type="ECO:0000259" key="7">
    <source>
        <dbReference type="PROSITE" id="PS50850"/>
    </source>
</evidence>
<feature type="transmembrane region" description="Helical" evidence="6">
    <location>
        <begin position="58"/>
        <end position="78"/>
    </location>
</feature>
<comment type="subcellular location">
    <subcellularLocation>
        <location evidence="1">Cell membrane</location>
        <topology evidence="1">Multi-pass membrane protein</topology>
    </subcellularLocation>
</comment>
<dbReference type="InterPro" id="IPR020846">
    <property type="entry name" value="MFS_dom"/>
</dbReference>
<keyword evidence="2 6" id="KW-0812">Transmembrane</keyword>
<keyword evidence="4 6" id="KW-0472">Membrane</keyword>
<name>A0ABN1UUB7_9ACTN</name>
<feature type="transmembrane region" description="Helical" evidence="6">
    <location>
        <begin position="375"/>
        <end position="396"/>
    </location>
</feature>
<evidence type="ECO:0000256" key="1">
    <source>
        <dbReference type="ARBA" id="ARBA00004651"/>
    </source>
</evidence>